<proteinExistence type="predicted"/>
<name>A0AAV5HQH8_9ROSI</name>
<dbReference type="Proteomes" id="UP001054252">
    <property type="component" value="Unassembled WGS sequence"/>
</dbReference>
<evidence type="ECO:0000313" key="1">
    <source>
        <dbReference type="EMBL" id="GKU88129.1"/>
    </source>
</evidence>
<dbReference type="AlphaFoldDB" id="A0AAV5HQH8"/>
<protein>
    <submittedName>
        <fullName evidence="1">Uncharacterized protein</fullName>
    </submittedName>
</protein>
<dbReference type="EMBL" id="BPVZ01000002">
    <property type="protein sequence ID" value="GKU88129.1"/>
    <property type="molecule type" value="Genomic_DNA"/>
</dbReference>
<accession>A0AAV5HQH8</accession>
<gene>
    <name evidence="1" type="ORF">SLEP1_g2430</name>
</gene>
<organism evidence="1 2">
    <name type="scientific">Rubroshorea leprosula</name>
    <dbReference type="NCBI Taxonomy" id="152421"/>
    <lineage>
        <taxon>Eukaryota</taxon>
        <taxon>Viridiplantae</taxon>
        <taxon>Streptophyta</taxon>
        <taxon>Embryophyta</taxon>
        <taxon>Tracheophyta</taxon>
        <taxon>Spermatophyta</taxon>
        <taxon>Magnoliopsida</taxon>
        <taxon>eudicotyledons</taxon>
        <taxon>Gunneridae</taxon>
        <taxon>Pentapetalae</taxon>
        <taxon>rosids</taxon>
        <taxon>malvids</taxon>
        <taxon>Malvales</taxon>
        <taxon>Dipterocarpaceae</taxon>
        <taxon>Rubroshorea</taxon>
    </lineage>
</organism>
<keyword evidence="2" id="KW-1185">Reference proteome</keyword>
<comment type="caution">
    <text evidence="1">The sequence shown here is derived from an EMBL/GenBank/DDBJ whole genome shotgun (WGS) entry which is preliminary data.</text>
</comment>
<evidence type="ECO:0000313" key="2">
    <source>
        <dbReference type="Proteomes" id="UP001054252"/>
    </source>
</evidence>
<reference evidence="1 2" key="1">
    <citation type="journal article" date="2021" name="Commun. Biol.">
        <title>The genome of Shorea leprosula (Dipterocarpaceae) highlights the ecological relevance of drought in aseasonal tropical rainforests.</title>
        <authorList>
            <person name="Ng K.K.S."/>
            <person name="Kobayashi M.J."/>
            <person name="Fawcett J.A."/>
            <person name="Hatakeyama M."/>
            <person name="Paape T."/>
            <person name="Ng C.H."/>
            <person name="Ang C.C."/>
            <person name="Tnah L.H."/>
            <person name="Lee C.T."/>
            <person name="Nishiyama T."/>
            <person name="Sese J."/>
            <person name="O'Brien M.J."/>
            <person name="Copetti D."/>
            <person name="Mohd Noor M.I."/>
            <person name="Ong R.C."/>
            <person name="Putra M."/>
            <person name="Sireger I.Z."/>
            <person name="Indrioko S."/>
            <person name="Kosugi Y."/>
            <person name="Izuno A."/>
            <person name="Isagi Y."/>
            <person name="Lee S.L."/>
            <person name="Shimizu K.K."/>
        </authorList>
    </citation>
    <scope>NUCLEOTIDE SEQUENCE [LARGE SCALE GENOMIC DNA]</scope>
    <source>
        <strain evidence="1">214</strain>
    </source>
</reference>
<sequence>MSINSYFGSKTRSNYVPHLAELMLEFSKEKLFHLKGIAVLT</sequence>